<evidence type="ECO:0000313" key="3">
    <source>
        <dbReference type="Proteomes" id="UP000269721"/>
    </source>
</evidence>
<feature type="compositionally biased region" description="Polar residues" evidence="1">
    <location>
        <begin position="120"/>
        <end position="129"/>
    </location>
</feature>
<organism evidence="2 3">
    <name type="scientific">Blyttiomyces helicus</name>
    <dbReference type="NCBI Taxonomy" id="388810"/>
    <lineage>
        <taxon>Eukaryota</taxon>
        <taxon>Fungi</taxon>
        <taxon>Fungi incertae sedis</taxon>
        <taxon>Chytridiomycota</taxon>
        <taxon>Chytridiomycota incertae sedis</taxon>
        <taxon>Chytridiomycetes</taxon>
        <taxon>Chytridiomycetes incertae sedis</taxon>
        <taxon>Blyttiomyces</taxon>
    </lineage>
</organism>
<dbReference type="EMBL" id="KZ996730">
    <property type="protein sequence ID" value="RKO88417.1"/>
    <property type="molecule type" value="Genomic_DNA"/>
</dbReference>
<sequence>MGQGGAGVAPVVDIRLQGGYGSPWPTRLSNVVMRGAMRLGCLIPVQAYRASIVPSGADHRYRWTDSPTVHLRVRERNSSIVHHSSFLQSLELPSSIDPATREWIFVSGQHDVLEDPTNPPTDASTQSEPSPEILPPASQQFSGLNWNPTIHTSPPPGRPSTISTSGRISFQPGPASTTPPSPNMPQPPPLSPRAPRPPSTESTLVANPEYLSPSLLLPAPQRGTIKAVTLSAKATRESCGVEQPILTVQETDSSLAGGRQATFSCASCSPVARPAVTSLRKLRRGEGSVSQQGNVDANRAPQDVHLRHLDGTTCMDSASLAERAAHPRTHPVSQPAEKRKKGPLTTRADVPWSACCRVLGVPQMQVRADASQAGEERRREVWVDPVFDVEVVCSPCWEKLKFRHIFHFDGRGMQKEWLGFKSRLRCRAPSDFDQYHGLKCSRFPRLQIGQPGPVEQPGVLTGTTESGIKHFRGSGPRPVRSDMERAPSSAW</sequence>
<feature type="region of interest" description="Disordered" evidence="1">
    <location>
        <begin position="111"/>
        <end position="205"/>
    </location>
</feature>
<feature type="compositionally biased region" description="Polar residues" evidence="1">
    <location>
        <begin position="137"/>
        <end position="152"/>
    </location>
</feature>
<protein>
    <submittedName>
        <fullName evidence="2">Uncharacterized protein</fullName>
    </submittedName>
</protein>
<proteinExistence type="predicted"/>
<evidence type="ECO:0000313" key="2">
    <source>
        <dbReference type="EMBL" id="RKO88417.1"/>
    </source>
</evidence>
<reference evidence="3" key="1">
    <citation type="journal article" date="2018" name="Nat. Microbiol.">
        <title>Leveraging single-cell genomics to expand the fungal tree of life.</title>
        <authorList>
            <person name="Ahrendt S.R."/>
            <person name="Quandt C.A."/>
            <person name="Ciobanu D."/>
            <person name="Clum A."/>
            <person name="Salamov A."/>
            <person name="Andreopoulos B."/>
            <person name="Cheng J.F."/>
            <person name="Woyke T."/>
            <person name="Pelin A."/>
            <person name="Henrissat B."/>
            <person name="Reynolds N.K."/>
            <person name="Benny G.L."/>
            <person name="Smith M.E."/>
            <person name="James T.Y."/>
            <person name="Grigoriev I.V."/>
        </authorList>
    </citation>
    <scope>NUCLEOTIDE SEQUENCE [LARGE SCALE GENOMIC DNA]</scope>
</reference>
<feature type="compositionally biased region" description="Pro residues" evidence="1">
    <location>
        <begin position="177"/>
        <end position="198"/>
    </location>
</feature>
<feature type="compositionally biased region" description="Polar residues" evidence="1">
    <location>
        <begin position="160"/>
        <end position="176"/>
    </location>
</feature>
<accession>A0A4V1IR09</accession>
<feature type="region of interest" description="Disordered" evidence="1">
    <location>
        <begin position="323"/>
        <end position="344"/>
    </location>
</feature>
<evidence type="ECO:0000256" key="1">
    <source>
        <dbReference type="SAM" id="MobiDB-lite"/>
    </source>
</evidence>
<feature type="region of interest" description="Disordered" evidence="1">
    <location>
        <begin position="451"/>
        <end position="491"/>
    </location>
</feature>
<keyword evidence="3" id="KW-1185">Reference proteome</keyword>
<dbReference type="Proteomes" id="UP000269721">
    <property type="component" value="Unassembled WGS sequence"/>
</dbReference>
<dbReference type="AlphaFoldDB" id="A0A4V1IR09"/>
<name>A0A4V1IR09_9FUNG</name>
<gene>
    <name evidence="2" type="ORF">BDK51DRAFT_39488</name>
</gene>